<sequence length="61" mass="7055">MTKTKDQENAELRQAMAALIAENETVTSKKDKYYAILAALEYRINKYSIHSLEECIEGWDD</sequence>
<reference evidence="1" key="1">
    <citation type="submission" date="2019-07" db="EMBL/GenBank/DDBJ databases">
        <title>Phylogenomic Reclassification of ATCC Bacillus Strains and Various Taxa within the Genus Bacillus.</title>
        <authorList>
            <person name="Riojas M.A."/>
            <person name="Frank A.M."/>
            <person name="Fenn S.L."/>
            <person name="King S."/>
            <person name="Brower S."/>
            <person name="Hazbon M.H."/>
        </authorList>
    </citation>
    <scope>NUCLEOTIDE SEQUENCE</scope>
    <source>
        <strain evidence="1">ATCC 27142</strain>
    </source>
</reference>
<dbReference type="EMBL" id="VKQA01000002">
    <property type="protein sequence ID" value="MDR4250772.1"/>
    <property type="molecule type" value="Genomic_DNA"/>
</dbReference>
<protein>
    <submittedName>
        <fullName evidence="1">Uncharacterized protein</fullName>
    </submittedName>
</protein>
<dbReference type="RefSeq" id="WP_309415897.1">
    <property type="nucleotide sequence ID" value="NZ_CP187658.1"/>
</dbReference>
<dbReference type="AlphaFoldDB" id="A0AAE3WKT3"/>
<evidence type="ECO:0000313" key="1">
    <source>
        <dbReference type="EMBL" id="MDR4250772.1"/>
    </source>
</evidence>
<dbReference type="Proteomes" id="UP001182042">
    <property type="component" value="Unassembled WGS sequence"/>
</dbReference>
<accession>A0AAE3WKT3</accession>
<comment type="caution">
    <text evidence="1">The sequence shown here is derived from an EMBL/GenBank/DDBJ whole genome shotgun (WGS) entry which is preliminary data.</text>
</comment>
<gene>
    <name evidence="1" type="ORF">FO508_10505</name>
</gene>
<evidence type="ECO:0000313" key="2">
    <source>
        <dbReference type="Proteomes" id="UP001182042"/>
    </source>
</evidence>
<name>A0AAE3WKT3_BACPU</name>
<organism evidence="1 2">
    <name type="scientific">Bacillus pumilus</name>
    <name type="common">Bacillus mesentericus</name>
    <dbReference type="NCBI Taxonomy" id="1408"/>
    <lineage>
        <taxon>Bacteria</taxon>
        <taxon>Bacillati</taxon>
        <taxon>Bacillota</taxon>
        <taxon>Bacilli</taxon>
        <taxon>Bacillales</taxon>
        <taxon>Bacillaceae</taxon>
        <taxon>Bacillus</taxon>
    </lineage>
</organism>
<proteinExistence type="predicted"/>